<comment type="caution">
    <text evidence="10">The sequence shown here is derived from an EMBL/GenBank/DDBJ whole genome shotgun (WGS) entry which is preliminary data.</text>
</comment>
<dbReference type="RefSeq" id="WP_197005868.1">
    <property type="nucleotide sequence ID" value="NZ_BONS01000012.1"/>
</dbReference>
<protein>
    <submittedName>
        <fullName evidence="10">Putative RDD family membrane protein YckC</fullName>
    </submittedName>
</protein>
<evidence type="ECO:0000313" key="11">
    <source>
        <dbReference type="Proteomes" id="UP000622552"/>
    </source>
</evidence>
<name>A0A8J7GV94_9ACTN</name>
<reference evidence="10" key="1">
    <citation type="submission" date="2020-11" db="EMBL/GenBank/DDBJ databases">
        <title>Sequencing the genomes of 1000 actinobacteria strains.</title>
        <authorList>
            <person name="Klenk H.-P."/>
        </authorList>
    </citation>
    <scope>NUCLEOTIDE SEQUENCE</scope>
    <source>
        <strain evidence="10">DSM 45356</strain>
    </source>
</reference>
<dbReference type="InterPro" id="IPR010432">
    <property type="entry name" value="RDD"/>
</dbReference>
<evidence type="ECO:0000256" key="1">
    <source>
        <dbReference type="ARBA" id="ARBA00004651"/>
    </source>
</evidence>
<comment type="subcellular location">
    <subcellularLocation>
        <location evidence="1">Cell membrane</location>
        <topology evidence="1">Multi-pass membrane protein</topology>
    </subcellularLocation>
</comment>
<feature type="transmembrane region" description="Helical" evidence="7">
    <location>
        <begin position="238"/>
        <end position="256"/>
    </location>
</feature>
<evidence type="ECO:0000259" key="8">
    <source>
        <dbReference type="Pfam" id="PF06271"/>
    </source>
</evidence>
<feature type="transmembrane region" description="Helical" evidence="7">
    <location>
        <begin position="179"/>
        <end position="201"/>
    </location>
</feature>
<keyword evidence="2" id="KW-1003">Cell membrane</keyword>
<accession>A0A8J7GV94</accession>
<feature type="domain" description="RDD" evidence="8">
    <location>
        <begin position="115"/>
        <end position="275"/>
    </location>
</feature>
<feature type="transmembrane region" description="Helical" evidence="7">
    <location>
        <begin position="125"/>
        <end position="147"/>
    </location>
</feature>
<feature type="domain" description="DUF2510" evidence="9">
    <location>
        <begin position="9"/>
        <end position="41"/>
    </location>
</feature>
<gene>
    <name evidence="10" type="ORF">IW245_005378</name>
</gene>
<keyword evidence="3 7" id="KW-0812">Transmembrane</keyword>
<dbReference type="Proteomes" id="UP000622552">
    <property type="component" value="Unassembled WGS sequence"/>
</dbReference>
<feature type="compositionally biased region" description="Pro residues" evidence="6">
    <location>
        <begin position="49"/>
        <end position="58"/>
    </location>
</feature>
<feature type="compositionally biased region" description="Basic and acidic residues" evidence="6">
    <location>
        <begin position="11"/>
        <end position="25"/>
    </location>
</feature>
<keyword evidence="4 7" id="KW-1133">Transmembrane helix</keyword>
<dbReference type="Pfam" id="PF10708">
    <property type="entry name" value="DUF2510"/>
    <property type="match status" value="1"/>
</dbReference>
<evidence type="ECO:0000256" key="2">
    <source>
        <dbReference type="ARBA" id="ARBA00022475"/>
    </source>
</evidence>
<proteinExistence type="predicted"/>
<dbReference type="InterPro" id="IPR051791">
    <property type="entry name" value="Pra-immunoreactive"/>
</dbReference>
<dbReference type="AlphaFoldDB" id="A0A8J7GV94"/>
<evidence type="ECO:0000256" key="6">
    <source>
        <dbReference type="SAM" id="MobiDB-lite"/>
    </source>
</evidence>
<dbReference type="EMBL" id="JADOUF010000001">
    <property type="protein sequence ID" value="MBG6139184.1"/>
    <property type="molecule type" value="Genomic_DNA"/>
</dbReference>
<organism evidence="10 11">
    <name type="scientific">Longispora fulva</name>
    <dbReference type="NCBI Taxonomy" id="619741"/>
    <lineage>
        <taxon>Bacteria</taxon>
        <taxon>Bacillati</taxon>
        <taxon>Actinomycetota</taxon>
        <taxon>Actinomycetes</taxon>
        <taxon>Micromonosporales</taxon>
        <taxon>Micromonosporaceae</taxon>
        <taxon>Longispora</taxon>
    </lineage>
</organism>
<dbReference type="PANTHER" id="PTHR36115">
    <property type="entry name" value="PROLINE-RICH ANTIGEN HOMOLOG-RELATED"/>
    <property type="match status" value="1"/>
</dbReference>
<dbReference type="InterPro" id="IPR018929">
    <property type="entry name" value="DUF2510"/>
</dbReference>
<dbReference type="PANTHER" id="PTHR36115:SF4">
    <property type="entry name" value="MEMBRANE PROTEIN"/>
    <property type="match status" value="1"/>
</dbReference>
<feature type="region of interest" description="Disordered" evidence="6">
    <location>
        <begin position="1"/>
        <end position="102"/>
    </location>
</feature>
<evidence type="ECO:0000256" key="3">
    <source>
        <dbReference type="ARBA" id="ARBA00022692"/>
    </source>
</evidence>
<evidence type="ECO:0000256" key="7">
    <source>
        <dbReference type="SAM" id="Phobius"/>
    </source>
</evidence>
<evidence type="ECO:0000259" key="9">
    <source>
        <dbReference type="Pfam" id="PF10708"/>
    </source>
</evidence>
<evidence type="ECO:0000313" key="10">
    <source>
        <dbReference type="EMBL" id="MBG6139184.1"/>
    </source>
</evidence>
<evidence type="ECO:0000256" key="4">
    <source>
        <dbReference type="ARBA" id="ARBA00022989"/>
    </source>
</evidence>
<feature type="compositionally biased region" description="Low complexity" evidence="6">
    <location>
        <begin position="92"/>
        <end position="102"/>
    </location>
</feature>
<keyword evidence="11" id="KW-1185">Reference proteome</keyword>
<sequence length="294" mass="31755">MTKTDGVQPGWHRDPAEPDTQRFWDGEQWVGEPLPIDAETPAGPLLARPVPPPPPMPLPGEAGLPRPGAGPVPEQHVPQPGQLGPGPGHPGPGWALPPGMRLIPPPPRPHGLALATAGARFTARLIDISAVFVLALVANSWFLYLFFDAVGPWFRDFMHWSGAGQHGEPPAVPDSAQFLPFYMVLVLMAVWGAYEVPGIAGTGQTLGKRLMQIRVVRLDTTDNVGFGRSLRRWLNMSLPCLMWIACCGLGVLFQVFDALGAVTNRPYQQCVHDRAVQTVVVAAGEVTTEEGERT</sequence>
<keyword evidence="5 7" id="KW-0472">Membrane</keyword>
<dbReference type="Pfam" id="PF06271">
    <property type="entry name" value="RDD"/>
    <property type="match status" value="1"/>
</dbReference>
<dbReference type="GO" id="GO:0005886">
    <property type="term" value="C:plasma membrane"/>
    <property type="evidence" value="ECO:0007669"/>
    <property type="project" value="UniProtKB-SubCell"/>
</dbReference>
<evidence type="ECO:0000256" key="5">
    <source>
        <dbReference type="ARBA" id="ARBA00023136"/>
    </source>
</evidence>